<protein>
    <submittedName>
        <fullName evidence="1">Uncharacterized protein</fullName>
    </submittedName>
</protein>
<sequence length="713" mass="81431">MIKASMMDYEEVLKNRQEVLDLVNAGNIQEAFSRLIECSYTCPEDNSQHSAAIKAIQEQIIEGLIRLTSDQNYREIFIILNRLISFFGLSHRLCLEIGLLNLSRKIDLDFQIQFLKSLPPEILNDPIIQLIQAETLRLTNNPAAACTIYNSLPPRESWWPFDPLWESLTQGLTKHLLEINTKFLHRQTGNSTGWHMEPHALNALIAGLIRPNSGNANDFRHHIERIMWHTPVPNTDVGGLTVAFLATHITDLDPDKAAIAFHLAVSFEKRHEINLILQKEEFIVTKLAYHPLFIKYFDIFSQKNLSYRDKFNDILDIFLKSSFCKNFVEGDMKAFNFSSLFSTNVWATEVLSRYRKRLPLQSIRGVPFLAQPRHAIFPKVGGENHLFIGIFGQMRDPRGSFSKVMEYLYKDTQDWRAKGKTVSIGISTWDQTGQKKIEDGSPTSEFAHRVPEPIKKILTEHHIHTLAEFRNLLPSTAEAIQKASYSNETVSLELLHEIAQSCGFDSSDIFINISTENQYMDDIGREFRAFYKNAGSGVENQARMWHRIAGLYDLTHQATERKGAAIGTMALIRPDVLFENSSISNLAKTTATETSAPTAVCDFDPQACWIEGVGDRYFAGSAQAVARTFDAKDLILQIIRDPTLSELYHDRPFWHRFAQTVFYESDVFLQNSTAIHMRFLRQNIDLNILKAALKADYEQTTNESIKKLIQDHI</sequence>
<organism evidence="1 2">
    <name type="scientific">Acetobacter ascendens</name>
    <dbReference type="NCBI Taxonomy" id="481146"/>
    <lineage>
        <taxon>Bacteria</taxon>
        <taxon>Pseudomonadati</taxon>
        <taxon>Pseudomonadota</taxon>
        <taxon>Alphaproteobacteria</taxon>
        <taxon>Acetobacterales</taxon>
        <taxon>Acetobacteraceae</taxon>
        <taxon>Acetobacter</taxon>
    </lineage>
</organism>
<keyword evidence="2" id="KW-1185">Reference proteome</keyword>
<gene>
    <name evidence="1" type="ORF">A4S02_07190</name>
</gene>
<evidence type="ECO:0000313" key="1">
    <source>
        <dbReference type="EMBL" id="AOW46590.1"/>
    </source>
</evidence>
<name>A0A1D8QW70_9PROT</name>
<dbReference type="EMBL" id="CP015164">
    <property type="protein sequence ID" value="AOW46590.1"/>
    <property type="molecule type" value="Genomic_DNA"/>
</dbReference>
<dbReference type="AlphaFoldDB" id="A0A1D8QW70"/>
<dbReference type="KEGG" id="aasc:A4S02_07190"/>
<proteinExistence type="predicted"/>
<reference evidence="2" key="1">
    <citation type="submission" date="2016-04" db="EMBL/GenBank/DDBJ databases">
        <authorList>
            <person name="Jeon C.O."/>
            <person name="Cho G.Y."/>
            <person name="Jeong H.I."/>
            <person name="Kim K.H."/>
        </authorList>
    </citation>
    <scope>NUCLEOTIDE SEQUENCE [LARGE SCALE GENOMIC DNA]</scope>
    <source>
        <strain evidence="2">LMG 1590</strain>
    </source>
</reference>
<dbReference type="Proteomes" id="UP000175973">
    <property type="component" value="Chromosome"/>
</dbReference>
<evidence type="ECO:0000313" key="2">
    <source>
        <dbReference type="Proteomes" id="UP000175973"/>
    </source>
</evidence>
<accession>A0A1D8QW70</accession>